<feature type="domain" description="Rad50/SbcC-type AAA" evidence="5">
    <location>
        <begin position="6"/>
        <end position="200"/>
    </location>
</feature>
<evidence type="ECO:0000313" key="7">
    <source>
        <dbReference type="Proteomes" id="UP000824124"/>
    </source>
</evidence>
<evidence type="ECO:0000256" key="1">
    <source>
        <dbReference type="ARBA" id="ARBA00006930"/>
    </source>
</evidence>
<evidence type="ECO:0000313" key="6">
    <source>
        <dbReference type="EMBL" id="HIU10570.1"/>
    </source>
</evidence>
<evidence type="ECO:0000256" key="4">
    <source>
        <dbReference type="SAM" id="Coils"/>
    </source>
</evidence>
<dbReference type="Gene3D" id="3.40.50.300">
    <property type="entry name" value="P-loop containing nucleotide triphosphate hydrolases"/>
    <property type="match status" value="2"/>
</dbReference>
<dbReference type="EMBL" id="DVMH01000025">
    <property type="protein sequence ID" value="HIU10570.1"/>
    <property type="molecule type" value="Genomic_DNA"/>
</dbReference>
<evidence type="ECO:0000259" key="5">
    <source>
        <dbReference type="Pfam" id="PF13476"/>
    </source>
</evidence>
<gene>
    <name evidence="6" type="ORF">IAB00_04905</name>
</gene>
<dbReference type="Pfam" id="PF13476">
    <property type="entry name" value="AAA_23"/>
    <property type="match status" value="1"/>
</dbReference>
<dbReference type="PANTHER" id="PTHR32114:SF2">
    <property type="entry name" value="ABC TRANSPORTER ABCH.3"/>
    <property type="match status" value="1"/>
</dbReference>
<evidence type="ECO:0000256" key="2">
    <source>
        <dbReference type="ARBA" id="ARBA00011322"/>
    </source>
</evidence>
<sequence length="930" mass="102127">MRPLALELSAFGPYAGRVQLDMAALGENGLYLICGDTGAGKTTLFDAISFVLFGEASGDAREAVWLRSKYAAADVPTYVKMTFAYRGEIYRAERNPEYMRPAHRGDKLVPERANAALEFPDGRLISGARQVTQAVEQLLGLDRQQFARIAMIAQGDFMKLLLADTQERGEILRRLFDTGRYARLQERLSREANLAREEYELRKQAMLAAASGLQYDEGSELAEQAAGWRESGGNAEIEPLIQTIAAQNKIDANEDKQLAAAEEKLNDKLALLNQRLGQAEQVELDKKALAEREKEMQNLQEDERRLAAAYQVCMETRPKREELLDRVRKLSDQLPLYQEYEQALTDFHAADKHLSEVRQELASQSKAQESLTARLDECNRELAGLADVDKRLGDLALQHNQAKAAKDTLSNWADKAAALWSDWQNLGDLRQKFQAKNTTYLQAQSDFRAAEQAFFAAQAGWLARELSDGLPCPVCGATDHPSPAELPEQAPAEQYVKELSAGLEKLHAEVTSLMERGKTEREHFDAELAAAAEQTARLIAGDPPAANTDSLAAWQGRIMAALAEQQQTAEALAAAEKSLRQTAARRDELQALQPKLAEEVQTLAAVILRLTEEQAAAKTRTESAVKLAAEKKAKLQYADQAELRKAIQNAGEEAEKLANAEQQAEKNLQVCRTKLAAAASAKEVLTARLAKAPQEDSAALQQQADEIGAARQALITRQRHIAGRLEQNTRQAAKLRREAAQGKAAAEHWSSVSALAAAAGGNLSGRERLLFETYIQQTYFDRIIVQANQRFAAMTDGQYEMVRRGEAFNRKSRSGLELDVIDHYNGTSRPVKTLSGGEAFKASLSLALGMADVIQMNAGGVQLDAMFVDEGFGSLDERSLQQAVRILAGLSGGKRLVGIISHVGGLKDQIDKQIVVTKKRVGGSDVKIIV</sequence>
<reference evidence="6" key="1">
    <citation type="submission" date="2020-10" db="EMBL/GenBank/DDBJ databases">
        <authorList>
            <person name="Gilroy R."/>
        </authorList>
    </citation>
    <scope>NUCLEOTIDE SEQUENCE</scope>
    <source>
        <strain evidence="6">2830</strain>
    </source>
</reference>
<protein>
    <recommendedName>
        <fullName evidence="3">Nuclease SbcCD subunit C</fullName>
    </recommendedName>
</protein>
<proteinExistence type="inferred from homology"/>
<dbReference type="InterPro" id="IPR027417">
    <property type="entry name" value="P-loop_NTPase"/>
</dbReference>
<reference evidence="6" key="2">
    <citation type="journal article" date="2021" name="PeerJ">
        <title>Extensive microbial diversity within the chicken gut microbiome revealed by metagenomics and culture.</title>
        <authorList>
            <person name="Gilroy R."/>
            <person name="Ravi A."/>
            <person name="Getino M."/>
            <person name="Pursley I."/>
            <person name="Horton D.L."/>
            <person name="Alikhan N.F."/>
            <person name="Baker D."/>
            <person name="Gharbi K."/>
            <person name="Hall N."/>
            <person name="Watson M."/>
            <person name="Adriaenssens E.M."/>
            <person name="Foster-Nyarko E."/>
            <person name="Jarju S."/>
            <person name="Secka A."/>
            <person name="Antonio M."/>
            <person name="Oren A."/>
            <person name="Chaudhuri R.R."/>
            <person name="La Ragione R."/>
            <person name="Hildebrand F."/>
            <person name="Pallen M.J."/>
        </authorList>
    </citation>
    <scope>NUCLEOTIDE SEQUENCE</scope>
    <source>
        <strain evidence="6">2830</strain>
    </source>
</reference>
<accession>A0A9D1HK66</accession>
<feature type="coiled-coil region" evidence="4">
    <location>
        <begin position="262"/>
        <end position="309"/>
    </location>
</feature>
<comment type="caution">
    <text evidence="6">The sequence shown here is derived from an EMBL/GenBank/DDBJ whole genome shotgun (WGS) entry which is preliminary data.</text>
</comment>
<feature type="coiled-coil region" evidence="4">
    <location>
        <begin position="640"/>
        <end position="674"/>
    </location>
</feature>
<dbReference type="Pfam" id="PF13558">
    <property type="entry name" value="SbcC_Walker_B"/>
    <property type="match status" value="1"/>
</dbReference>
<evidence type="ECO:0000256" key="3">
    <source>
        <dbReference type="ARBA" id="ARBA00013368"/>
    </source>
</evidence>
<name>A0A9D1HK66_9FIRM</name>
<dbReference type="GO" id="GO:0016887">
    <property type="term" value="F:ATP hydrolysis activity"/>
    <property type="evidence" value="ECO:0007669"/>
    <property type="project" value="InterPro"/>
</dbReference>
<dbReference type="SUPFAM" id="SSF52540">
    <property type="entry name" value="P-loop containing nucleoside triphosphate hydrolases"/>
    <property type="match status" value="1"/>
</dbReference>
<comment type="subunit">
    <text evidence="2">Heterodimer of SbcC and SbcD.</text>
</comment>
<dbReference type="GO" id="GO:0006302">
    <property type="term" value="P:double-strand break repair"/>
    <property type="evidence" value="ECO:0007669"/>
    <property type="project" value="InterPro"/>
</dbReference>
<organism evidence="6 7">
    <name type="scientific">Candidatus Avidehalobacter gallistercoris</name>
    <dbReference type="NCBI Taxonomy" id="2840694"/>
    <lineage>
        <taxon>Bacteria</taxon>
        <taxon>Bacillati</taxon>
        <taxon>Bacillota</taxon>
        <taxon>Clostridia</taxon>
        <taxon>Eubacteriales</taxon>
        <taxon>Peptococcaceae</taxon>
        <taxon>Peptococcaceae incertae sedis</taxon>
        <taxon>Candidatus Avidehalobacter</taxon>
    </lineage>
</organism>
<feature type="coiled-coil region" evidence="4">
    <location>
        <begin position="562"/>
        <end position="592"/>
    </location>
</feature>
<dbReference type="AlphaFoldDB" id="A0A9D1HK66"/>
<keyword evidence="4" id="KW-0175">Coiled coil</keyword>
<dbReference type="PANTHER" id="PTHR32114">
    <property type="entry name" value="ABC TRANSPORTER ABCH.3"/>
    <property type="match status" value="1"/>
</dbReference>
<dbReference type="InterPro" id="IPR038729">
    <property type="entry name" value="Rad50/SbcC_AAA"/>
</dbReference>
<dbReference type="Proteomes" id="UP000824124">
    <property type="component" value="Unassembled WGS sequence"/>
</dbReference>
<comment type="similarity">
    <text evidence="1">Belongs to the SMC family. SbcC subfamily.</text>
</comment>